<dbReference type="HOGENOM" id="CLU_2347376_0_0_1"/>
<evidence type="ECO:0000313" key="2">
    <source>
        <dbReference type="Proteomes" id="UP000054538"/>
    </source>
</evidence>
<keyword evidence="2" id="KW-1185">Reference proteome</keyword>
<reference evidence="2" key="2">
    <citation type="submission" date="2015-01" db="EMBL/GenBank/DDBJ databases">
        <title>Evolutionary Origins and Diversification of the Mycorrhizal Mutualists.</title>
        <authorList>
            <consortium name="DOE Joint Genome Institute"/>
            <consortium name="Mycorrhizal Genomics Consortium"/>
            <person name="Kohler A."/>
            <person name="Kuo A."/>
            <person name="Nagy L.G."/>
            <person name="Floudas D."/>
            <person name="Copeland A."/>
            <person name="Barry K.W."/>
            <person name="Cichocki N."/>
            <person name="Veneault-Fourrey C."/>
            <person name="LaButti K."/>
            <person name="Lindquist E.A."/>
            <person name="Lipzen A."/>
            <person name="Lundell T."/>
            <person name="Morin E."/>
            <person name="Murat C."/>
            <person name="Riley R."/>
            <person name="Ohm R."/>
            <person name="Sun H."/>
            <person name="Tunlid A."/>
            <person name="Henrissat B."/>
            <person name="Grigoriev I.V."/>
            <person name="Hibbett D.S."/>
            <person name="Martin F."/>
        </authorList>
    </citation>
    <scope>NUCLEOTIDE SEQUENCE [LARGE SCALE GENOMIC DNA]</scope>
    <source>
        <strain evidence="2">Ve08.2h10</strain>
    </source>
</reference>
<dbReference type="EMBL" id="KN825604">
    <property type="protein sequence ID" value="KIK82931.1"/>
    <property type="molecule type" value="Genomic_DNA"/>
</dbReference>
<reference evidence="1 2" key="1">
    <citation type="submission" date="2014-04" db="EMBL/GenBank/DDBJ databases">
        <authorList>
            <consortium name="DOE Joint Genome Institute"/>
            <person name="Kuo A."/>
            <person name="Kohler A."/>
            <person name="Jargeat P."/>
            <person name="Nagy L.G."/>
            <person name="Floudas D."/>
            <person name="Copeland A."/>
            <person name="Barry K.W."/>
            <person name="Cichocki N."/>
            <person name="Veneault-Fourrey C."/>
            <person name="LaButti K."/>
            <person name="Lindquist E.A."/>
            <person name="Lipzen A."/>
            <person name="Lundell T."/>
            <person name="Morin E."/>
            <person name="Murat C."/>
            <person name="Sun H."/>
            <person name="Tunlid A."/>
            <person name="Henrissat B."/>
            <person name="Grigoriev I.V."/>
            <person name="Hibbett D.S."/>
            <person name="Martin F."/>
            <person name="Nordberg H.P."/>
            <person name="Cantor M.N."/>
            <person name="Hua S.X."/>
        </authorList>
    </citation>
    <scope>NUCLEOTIDE SEQUENCE [LARGE SCALE GENOMIC DNA]</scope>
    <source>
        <strain evidence="1 2">Ve08.2h10</strain>
    </source>
</reference>
<proteinExistence type="predicted"/>
<organism evidence="1 2">
    <name type="scientific">Paxillus rubicundulus Ve08.2h10</name>
    <dbReference type="NCBI Taxonomy" id="930991"/>
    <lineage>
        <taxon>Eukaryota</taxon>
        <taxon>Fungi</taxon>
        <taxon>Dikarya</taxon>
        <taxon>Basidiomycota</taxon>
        <taxon>Agaricomycotina</taxon>
        <taxon>Agaricomycetes</taxon>
        <taxon>Agaricomycetidae</taxon>
        <taxon>Boletales</taxon>
        <taxon>Paxilineae</taxon>
        <taxon>Paxillaceae</taxon>
        <taxon>Paxillus</taxon>
    </lineage>
</organism>
<sequence length="97" mass="10785">MSGSTFCWLSATCHLGFVISSQNMLEGKLQRLQCRITALCAKATTGMIVFRNAHLDMLLVTTIQYSLPPIHPCCKYWPRLAGAPIPRSENDVFSLPD</sequence>
<dbReference type="Proteomes" id="UP000054538">
    <property type="component" value="Unassembled WGS sequence"/>
</dbReference>
<dbReference type="InParanoid" id="A0A0D0DEL1"/>
<protein>
    <submittedName>
        <fullName evidence="1">Unplaced genomic scaffold scaffold_782, whole genome shotgun sequence</fullName>
    </submittedName>
</protein>
<name>A0A0D0DEL1_9AGAM</name>
<evidence type="ECO:0000313" key="1">
    <source>
        <dbReference type="EMBL" id="KIK82931.1"/>
    </source>
</evidence>
<gene>
    <name evidence="1" type="ORF">PAXRUDRAFT_707580</name>
</gene>
<dbReference type="AlphaFoldDB" id="A0A0D0DEL1"/>
<accession>A0A0D0DEL1</accession>